<dbReference type="EMBL" id="JBDLOU010000013">
    <property type="protein sequence ID" value="MEX3738276.1"/>
    <property type="molecule type" value="Genomic_DNA"/>
</dbReference>
<comment type="caution">
    <text evidence="1">The sequence shown here is derived from an EMBL/GenBank/DDBJ whole genome shotgun (WGS) entry which is preliminary data.</text>
</comment>
<reference evidence="1 2" key="1">
    <citation type="submission" date="2024-04" db="EMBL/GenBank/DDBJ databases">
        <title>Genomic Markers of Mycobacteria.</title>
        <authorList>
            <person name="Soliman M.S."/>
            <person name="Elkholy A."/>
            <person name="Soliman N.S."/>
            <person name="Abbas A."/>
            <person name="Khayrat S."/>
            <person name="Shawky S."/>
        </authorList>
    </citation>
    <scope>NUCLEOTIDE SEQUENCE [LARGE SCALE GENOMIC DNA]</scope>
    <source>
        <strain evidence="1 2">Egy-CU-AM5</strain>
    </source>
</reference>
<name>A0ABV3VA16_9MYCO</name>
<evidence type="ECO:0000313" key="2">
    <source>
        <dbReference type="Proteomes" id="UP001558474"/>
    </source>
</evidence>
<proteinExistence type="predicted"/>
<organism evidence="1 2">
    <name type="scientific">Mycolicibacterium porcinum</name>
    <dbReference type="NCBI Taxonomy" id="39693"/>
    <lineage>
        <taxon>Bacteria</taxon>
        <taxon>Bacillati</taxon>
        <taxon>Actinomycetota</taxon>
        <taxon>Actinomycetes</taxon>
        <taxon>Mycobacteriales</taxon>
        <taxon>Mycobacteriaceae</taxon>
        <taxon>Mycolicibacterium</taxon>
    </lineage>
</organism>
<accession>A0ABV3VA16</accession>
<sequence length="306" mass="34336">MDALPKPEEILVAAEKAGWLLEQSAVRTLESTGFHPRPSWAFQDIDDPASSRELDVWSYRRFLYDEETKVSVSASVLVECKQSEMPYLAIGHTTPEWRQSGNPTEHMFPVDSLALRKVRPGEPNPHRNVWGVLGFREIAENHGYTDFRATQLTRLDRGKGQWSASNAGIFTSLVYPLAKAIRATQGQLGRTESAIYRRKEARDKGKEITDWAEFVFIFPVILISSPLYVIDAGGEEPTVSDAKWVRAQRDLKSRSVKGLFEFDIVRVDAFLEYIELAVTGFVTAIAAAVGSDPLRHTGEAWIPPDD</sequence>
<dbReference type="RefSeq" id="WP_368572776.1">
    <property type="nucleotide sequence ID" value="NZ_JBDLOU010000013.1"/>
</dbReference>
<evidence type="ECO:0008006" key="3">
    <source>
        <dbReference type="Google" id="ProtNLM"/>
    </source>
</evidence>
<evidence type="ECO:0000313" key="1">
    <source>
        <dbReference type="EMBL" id="MEX3738276.1"/>
    </source>
</evidence>
<keyword evidence="2" id="KW-1185">Reference proteome</keyword>
<gene>
    <name evidence="1" type="ORF">ABFW12_08505</name>
</gene>
<dbReference type="Proteomes" id="UP001558474">
    <property type="component" value="Unassembled WGS sequence"/>
</dbReference>
<protein>
    <recommendedName>
        <fullName evidence="3">Restriction endonuclease</fullName>
    </recommendedName>
</protein>